<feature type="signal peptide" evidence="4">
    <location>
        <begin position="1"/>
        <end position="24"/>
    </location>
</feature>
<dbReference type="Gene3D" id="1.20.58.2200">
    <property type="match status" value="1"/>
</dbReference>
<keyword evidence="1" id="KW-0175">Coiled coil</keyword>
<dbReference type="Proteomes" id="UP001223802">
    <property type="component" value="Chromosome"/>
</dbReference>
<evidence type="ECO:0000256" key="4">
    <source>
        <dbReference type="SAM" id="SignalP"/>
    </source>
</evidence>
<feature type="chain" id="PRO_5041249707" description="Pilus assembly protein FimV" evidence="4">
    <location>
        <begin position="25"/>
        <end position="688"/>
    </location>
</feature>
<dbReference type="AlphaFoldDB" id="A0AA50KJE3"/>
<dbReference type="InterPro" id="IPR038440">
    <property type="entry name" value="FimV_C_sf"/>
</dbReference>
<dbReference type="PROSITE" id="PS51257">
    <property type="entry name" value="PROKAR_LIPOPROTEIN"/>
    <property type="match status" value="1"/>
</dbReference>
<feature type="compositionally biased region" description="Low complexity" evidence="2">
    <location>
        <begin position="219"/>
        <end position="234"/>
    </location>
</feature>
<evidence type="ECO:0008006" key="7">
    <source>
        <dbReference type="Google" id="ProtNLM"/>
    </source>
</evidence>
<dbReference type="EMBL" id="CP118224">
    <property type="protein sequence ID" value="WMC09271.1"/>
    <property type="molecule type" value="Genomic_DNA"/>
</dbReference>
<feature type="region of interest" description="Disordered" evidence="2">
    <location>
        <begin position="400"/>
        <end position="615"/>
    </location>
</feature>
<dbReference type="RefSeq" id="WP_306760473.1">
    <property type="nucleotide sequence ID" value="NZ_CP118224.1"/>
</dbReference>
<dbReference type="InterPro" id="IPR020012">
    <property type="entry name" value="LysM_FimV"/>
</dbReference>
<reference evidence="5 6" key="1">
    <citation type="submission" date="2023-02" db="EMBL/GenBank/DDBJ databases">
        <title>Complete genome sequence of a novel bacterium Oceanimonas sp. NTOU-MSR1 isolated from marine coast sediment.</title>
        <authorList>
            <person name="Yang H.-T."/>
            <person name="Chen Y.-L."/>
            <person name="Ho Y.-N."/>
        </authorList>
    </citation>
    <scope>NUCLEOTIDE SEQUENCE [LARGE SCALE GENOMIC DNA]</scope>
    <source>
        <strain evidence="5 6">NTOU-MSR1</strain>
    </source>
</reference>
<protein>
    <recommendedName>
        <fullName evidence="7">Pilus assembly protein FimV</fullName>
    </recommendedName>
</protein>
<feature type="coiled-coil region" evidence="1">
    <location>
        <begin position="246"/>
        <end position="287"/>
    </location>
</feature>
<feature type="compositionally biased region" description="Acidic residues" evidence="2">
    <location>
        <begin position="473"/>
        <end position="485"/>
    </location>
</feature>
<feature type="compositionally biased region" description="Basic and acidic residues" evidence="2">
    <location>
        <begin position="531"/>
        <end position="543"/>
    </location>
</feature>
<feature type="region of interest" description="Disordered" evidence="2">
    <location>
        <begin position="117"/>
        <end position="234"/>
    </location>
</feature>
<feature type="compositionally biased region" description="Basic and acidic residues" evidence="2">
    <location>
        <begin position="400"/>
        <end position="416"/>
    </location>
</feature>
<dbReference type="NCBIfam" id="TIGR03504">
    <property type="entry name" value="FimV_Cterm"/>
    <property type="match status" value="1"/>
</dbReference>
<dbReference type="KEGG" id="ope:PU634_09020"/>
<feature type="compositionally biased region" description="Basic and acidic residues" evidence="2">
    <location>
        <begin position="123"/>
        <end position="133"/>
    </location>
</feature>
<feature type="transmembrane region" description="Helical" evidence="3">
    <location>
        <begin position="316"/>
        <end position="335"/>
    </location>
</feature>
<evidence type="ECO:0000256" key="1">
    <source>
        <dbReference type="SAM" id="Coils"/>
    </source>
</evidence>
<keyword evidence="4" id="KW-0732">Signal</keyword>
<gene>
    <name evidence="5" type="ORF">PU634_09020</name>
</gene>
<name>A0AA50KJE3_9GAMM</name>
<feature type="compositionally biased region" description="Pro residues" evidence="2">
    <location>
        <begin position="44"/>
        <end position="53"/>
    </location>
</feature>
<evidence type="ECO:0000313" key="6">
    <source>
        <dbReference type="Proteomes" id="UP001223802"/>
    </source>
</evidence>
<evidence type="ECO:0000313" key="5">
    <source>
        <dbReference type="EMBL" id="WMC09271.1"/>
    </source>
</evidence>
<sequence>MRTRRPPLYSVLALWLSCTLSATAQEFYIELRGPETAAAQDRPAPAPETPPAPARASRYGPITPTDTLWSIAARHTRAPATVQQTMVALYYLNLGAFVRGNINYLQRGAVLRLPTLSQAQQRSPREAENEFRRLSRQGNRRVTQAPATPAPARAVARVETPRPAETAAPAVATPPVVEAAPRQTQSTAPAASPQPAPATGLSEPRAAAPAAVTPPAPAEPRAAPVAPTTPEQAEQAALERLQARLLDELREQVAMSNEQLAQLADNNQALRHRLSQLTAEVNELKMVRAQQATPEANAAVEQGGWFSELLRQPLNLALLLTLPALLLLALFTLWWRKRVREDMAEQEADSSQLMMEDEDNEFDDLFATELSAVEEEPPATGTGEQVEIDEDAFARFLEEQERQEQEEAETRGRENPDEALLDDDAARPGTSEDMLFEDDMADPASDAERAVDPDDILFEDEMAGPALKAGPDVDPDDILFEDEMAEDKRREGSAEDSRLDRAADHSGPDAMVEDAREPSLFGNNADDEGAFDEHLFDLDEPEQKTVAQQASAGGPESRPGSLAEQGAFEEEAGSRFDDLLAESMANQAGGAADDGKPAGPDQVASPFEDREPLLRHELDDYAGLLGNGQDVDIDLDEGGMGAKLDLARAYIEIDDLDSARELLNEAMEKGNEQQRNDARKLLQRLDRR</sequence>
<keyword evidence="3" id="KW-0472">Membrane</keyword>
<dbReference type="NCBIfam" id="TIGR03505">
    <property type="entry name" value="FimV_core"/>
    <property type="match status" value="1"/>
</dbReference>
<keyword evidence="3" id="KW-0812">Transmembrane</keyword>
<proteinExistence type="predicted"/>
<evidence type="ECO:0000256" key="3">
    <source>
        <dbReference type="SAM" id="Phobius"/>
    </source>
</evidence>
<accession>A0AA50KJE3</accession>
<feature type="region of interest" description="Disordered" evidence="2">
    <location>
        <begin position="35"/>
        <end position="60"/>
    </location>
</feature>
<evidence type="ECO:0000256" key="2">
    <source>
        <dbReference type="SAM" id="MobiDB-lite"/>
    </source>
</evidence>
<feature type="region of interest" description="Disordered" evidence="2">
    <location>
        <begin position="665"/>
        <end position="688"/>
    </location>
</feature>
<dbReference type="InterPro" id="IPR020011">
    <property type="entry name" value="FimV_C"/>
</dbReference>
<feature type="compositionally biased region" description="Acidic residues" evidence="2">
    <location>
        <begin position="453"/>
        <end position="462"/>
    </location>
</feature>
<feature type="compositionally biased region" description="Basic and acidic residues" evidence="2">
    <location>
        <begin position="486"/>
        <end position="517"/>
    </location>
</feature>
<feature type="compositionally biased region" description="Low complexity" evidence="2">
    <location>
        <begin position="140"/>
        <end position="211"/>
    </location>
</feature>
<keyword evidence="6" id="KW-1185">Reference proteome</keyword>
<keyword evidence="3" id="KW-1133">Transmembrane helix</keyword>
<organism evidence="5 6">
    <name type="scientific">Oceanimonas pelagia</name>
    <dbReference type="NCBI Taxonomy" id="3028314"/>
    <lineage>
        <taxon>Bacteria</taxon>
        <taxon>Pseudomonadati</taxon>
        <taxon>Pseudomonadota</taxon>
        <taxon>Gammaproteobacteria</taxon>
        <taxon>Aeromonadales</taxon>
        <taxon>Aeromonadaceae</taxon>
        <taxon>Oceanimonas</taxon>
    </lineage>
</organism>